<dbReference type="OMA" id="WVEWDIS"/>
<dbReference type="PANTHER" id="PTHR24202:SF4">
    <property type="entry name" value="E3 UBIQUITIN-PROTEIN LIGASE MIB2-RELATED"/>
    <property type="match status" value="1"/>
</dbReference>
<organism evidence="4 5">
    <name type="scientific">Magallana gigas</name>
    <name type="common">Pacific oyster</name>
    <name type="synonym">Crassostrea gigas</name>
    <dbReference type="NCBI Taxonomy" id="29159"/>
    <lineage>
        <taxon>Eukaryota</taxon>
        <taxon>Metazoa</taxon>
        <taxon>Spiralia</taxon>
        <taxon>Lophotrochozoa</taxon>
        <taxon>Mollusca</taxon>
        <taxon>Bivalvia</taxon>
        <taxon>Autobranchia</taxon>
        <taxon>Pteriomorphia</taxon>
        <taxon>Ostreida</taxon>
        <taxon>Ostreoidea</taxon>
        <taxon>Ostreidae</taxon>
        <taxon>Magallana</taxon>
    </lineage>
</organism>
<dbReference type="InterPro" id="IPR037197">
    <property type="entry name" value="WWE_dom_sf"/>
</dbReference>
<dbReference type="AlphaFoldDB" id="A0A8W8I4E6"/>
<evidence type="ECO:0000259" key="3">
    <source>
        <dbReference type="PROSITE" id="PS51416"/>
    </source>
</evidence>
<dbReference type="SUPFAM" id="SSF117839">
    <property type="entry name" value="WWE domain"/>
    <property type="match status" value="1"/>
</dbReference>
<dbReference type="InterPro" id="IPR004170">
    <property type="entry name" value="WWE_dom"/>
</dbReference>
<evidence type="ECO:0008006" key="6">
    <source>
        <dbReference type="Google" id="ProtNLM"/>
    </source>
</evidence>
<keyword evidence="5" id="KW-1185">Reference proteome</keyword>
<feature type="domain" description="WWE" evidence="2">
    <location>
        <begin position="515"/>
        <end position="592"/>
    </location>
</feature>
<feature type="domain" description="MIB/HERC2" evidence="3">
    <location>
        <begin position="297"/>
        <end position="373"/>
    </location>
</feature>
<dbReference type="InterPro" id="IPR037252">
    <property type="entry name" value="Mib_Herc2_sf"/>
</dbReference>
<accession>A0A8W8I4E6</accession>
<dbReference type="PROSITE" id="PS50234">
    <property type="entry name" value="VWFA"/>
    <property type="match status" value="1"/>
</dbReference>
<dbReference type="PROSITE" id="PS51416">
    <property type="entry name" value="MIB_HERC2"/>
    <property type="match status" value="2"/>
</dbReference>
<evidence type="ECO:0000259" key="2">
    <source>
        <dbReference type="PROSITE" id="PS50918"/>
    </source>
</evidence>
<dbReference type="Proteomes" id="UP000005408">
    <property type="component" value="Unassembled WGS sequence"/>
</dbReference>
<name>A0A8W8I4E6_MAGGI</name>
<dbReference type="OrthoDB" id="6145780at2759"/>
<protein>
    <recommendedName>
        <fullName evidence="6">E3 ubiquitin-protein ligase HERC2</fullName>
    </recommendedName>
</protein>
<evidence type="ECO:0000259" key="1">
    <source>
        <dbReference type="PROSITE" id="PS50234"/>
    </source>
</evidence>
<dbReference type="PROSITE" id="PS50918">
    <property type="entry name" value="WWE"/>
    <property type="match status" value="1"/>
</dbReference>
<sequence>MAVGFRESQEFWREQAKFEARVHHELRNQQGKGPYNIFIIDTSSFIEKEGFAQLKEAFTAIIDEYSQHPDIDENVAVIVCGRQTKFLRYYSNQYEDIKHCLDNVEIGGPCPLTAAFILSQGGLGNGTNLECELGDFYVRPRIILISVGRPTDFSIIDADLCPQMETDEDKHRLLQQTQNVGRIHPIFCIPVGQNPDLTTLDFLSAQSQGGKIVHVSEARQFAKYSKNMITASKLSFTIENDGNDKERIMTSLVCKFPDSEFSQMDLDDIFEICSRKPLYCSYADLLKEIEDEQELYKERDPNMPPLGSRVKRGRDWQWGDQDKYGPGTVIGHSKNAGWLHIEWDRNAGNSYHYRYGSNSRAKDKFDIMVCDEPRILDNQFIALGCLVTRGPDWQYGDQDGGAGNIGSVFQVAENGIVHVRWQRGQKQYRFGYEGKMDLEICDPFSKESVESLKVQMQKAALNYAKESKAGIVRVLKDVSGLNNDHHLESTGKPVLFVTKGKYFKNDKLVEQPADIETDGPQPAGTTNQWFWKDENGKWNAYSKEMNNRVNKYYRRDPKSTVVVTIYDQIYRVVMAKNIQINIKTREVFDVKFVET</sequence>
<dbReference type="SUPFAM" id="SSF159034">
    <property type="entry name" value="Mib/herc2 domain-like"/>
    <property type="match status" value="2"/>
</dbReference>
<dbReference type="Gene3D" id="3.30.720.50">
    <property type="match status" value="1"/>
</dbReference>
<dbReference type="PANTHER" id="PTHR24202">
    <property type="entry name" value="E3 UBIQUITIN-PROTEIN LIGASE MIB2"/>
    <property type="match status" value="1"/>
</dbReference>
<feature type="domain" description="MIB/HERC2" evidence="3">
    <location>
        <begin position="373"/>
        <end position="444"/>
    </location>
</feature>
<dbReference type="GO" id="GO:0016567">
    <property type="term" value="P:protein ubiquitination"/>
    <property type="evidence" value="ECO:0007669"/>
    <property type="project" value="InterPro"/>
</dbReference>
<dbReference type="SUPFAM" id="SSF53300">
    <property type="entry name" value="vWA-like"/>
    <property type="match status" value="1"/>
</dbReference>
<proteinExistence type="predicted"/>
<dbReference type="GO" id="GO:0004842">
    <property type="term" value="F:ubiquitin-protein transferase activity"/>
    <property type="evidence" value="ECO:0007669"/>
    <property type="project" value="InterPro"/>
</dbReference>
<dbReference type="Gene3D" id="2.30.30.40">
    <property type="entry name" value="SH3 Domains"/>
    <property type="match status" value="2"/>
</dbReference>
<dbReference type="InterPro" id="IPR036465">
    <property type="entry name" value="vWFA_dom_sf"/>
</dbReference>
<dbReference type="GO" id="GO:0005737">
    <property type="term" value="C:cytoplasm"/>
    <property type="evidence" value="ECO:0007669"/>
    <property type="project" value="TreeGrafter"/>
</dbReference>
<dbReference type="InterPro" id="IPR010606">
    <property type="entry name" value="Mib_Herc2"/>
</dbReference>
<evidence type="ECO:0000313" key="4">
    <source>
        <dbReference type="EnsemblMetazoa" id="G12528.4:cds"/>
    </source>
</evidence>
<dbReference type="GO" id="GO:0046872">
    <property type="term" value="F:metal ion binding"/>
    <property type="evidence" value="ECO:0007669"/>
    <property type="project" value="InterPro"/>
</dbReference>
<dbReference type="EnsemblMetazoa" id="G12528.4">
    <property type="protein sequence ID" value="G12528.4:cds"/>
    <property type="gene ID" value="G12528"/>
</dbReference>
<dbReference type="Gene3D" id="3.40.50.410">
    <property type="entry name" value="von Willebrand factor, type A domain"/>
    <property type="match status" value="1"/>
</dbReference>
<feature type="domain" description="VWFA" evidence="1">
    <location>
        <begin position="35"/>
        <end position="228"/>
    </location>
</feature>
<dbReference type="Pfam" id="PF02825">
    <property type="entry name" value="WWE"/>
    <property type="match status" value="1"/>
</dbReference>
<dbReference type="InterPro" id="IPR002035">
    <property type="entry name" value="VWF_A"/>
</dbReference>
<evidence type="ECO:0000313" key="5">
    <source>
        <dbReference type="Proteomes" id="UP000005408"/>
    </source>
</evidence>
<reference evidence="4" key="1">
    <citation type="submission" date="2022-08" db="UniProtKB">
        <authorList>
            <consortium name="EnsemblMetazoa"/>
        </authorList>
    </citation>
    <scope>IDENTIFICATION</scope>
    <source>
        <strain evidence="4">05x7-T-G4-1.051#20</strain>
    </source>
</reference>
<dbReference type="Pfam" id="PF06701">
    <property type="entry name" value="MIB_HERC2"/>
    <property type="match status" value="1"/>
</dbReference>